<keyword evidence="7" id="KW-1185">Reference proteome</keyword>
<feature type="compositionally biased region" description="Basic and acidic residues" evidence="4">
    <location>
        <begin position="1411"/>
        <end position="1423"/>
    </location>
</feature>
<accession>A0A444UD48</accession>
<evidence type="ECO:0000256" key="2">
    <source>
        <dbReference type="ARBA" id="ARBA00008463"/>
    </source>
</evidence>
<evidence type="ECO:0000256" key="3">
    <source>
        <dbReference type="ARBA" id="ARBA00022454"/>
    </source>
</evidence>
<keyword evidence="6" id="KW-0132">Cell division</keyword>
<dbReference type="Pfam" id="PF05205">
    <property type="entry name" value="COMPASS-Shg1"/>
    <property type="match status" value="1"/>
</dbReference>
<feature type="compositionally biased region" description="Basic and acidic residues" evidence="4">
    <location>
        <begin position="1574"/>
        <end position="1593"/>
    </location>
</feature>
<feature type="compositionally biased region" description="Polar residues" evidence="4">
    <location>
        <begin position="1094"/>
        <end position="1108"/>
    </location>
</feature>
<dbReference type="PANTHER" id="PTHR47391">
    <property type="entry name" value="BIORIENTATION OF CHROMOSOMES IN CELL DIVISION 1 LIKE 1"/>
    <property type="match status" value="1"/>
</dbReference>
<organism evidence="6 7">
    <name type="scientific">Acipenser ruthenus</name>
    <name type="common">Sterlet sturgeon</name>
    <dbReference type="NCBI Taxonomy" id="7906"/>
    <lineage>
        <taxon>Eukaryota</taxon>
        <taxon>Metazoa</taxon>
        <taxon>Chordata</taxon>
        <taxon>Craniata</taxon>
        <taxon>Vertebrata</taxon>
        <taxon>Euteleostomi</taxon>
        <taxon>Actinopterygii</taxon>
        <taxon>Chondrostei</taxon>
        <taxon>Acipenseriformes</taxon>
        <taxon>Acipenseridae</taxon>
        <taxon>Acipenser</taxon>
    </lineage>
</organism>
<dbReference type="GO" id="GO:0005694">
    <property type="term" value="C:chromosome"/>
    <property type="evidence" value="ECO:0007669"/>
    <property type="project" value="UniProtKB-SubCell"/>
</dbReference>
<protein>
    <submittedName>
        <fullName evidence="6">Biorientation of chromosomes in cell division protein 1-like 1</fullName>
    </submittedName>
</protein>
<feature type="compositionally biased region" description="Acidic residues" evidence="4">
    <location>
        <begin position="222"/>
        <end position="235"/>
    </location>
</feature>
<keyword evidence="3" id="KW-0158">Chromosome</keyword>
<feature type="compositionally biased region" description="Basic and acidic residues" evidence="4">
    <location>
        <begin position="1614"/>
        <end position="1636"/>
    </location>
</feature>
<feature type="compositionally biased region" description="Basic and acidic residues" evidence="4">
    <location>
        <begin position="423"/>
        <end position="475"/>
    </location>
</feature>
<feature type="compositionally biased region" description="Basic and acidic residues" evidence="4">
    <location>
        <begin position="1015"/>
        <end position="1039"/>
    </location>
</feature>
<evidence type="ECO:0000259" key="5">
    <source>
        <dbReference type="Pfam" id="PF05205"/>
    </source>
</evidence>
<feature type="region of interest" description="Disordered" evidence="4">
    <location>
        <begin position="771"/>
        <end position="1285"/>
    </location>
</feature>
<evidence type="ECO:0000256" key="4">
    <source>
        <dbReference type="SAM" id="MobiDB-lite"/>
    </source>
</evidence>
<feature type="compositionally biased region" description="Basic and acidic residues" evidence="4">
    <location>
        <begin position="846"/>
        <end position="908"/>
    </location>
</feature>
<feature type="compositionally biased region" description="Polar residues" evidence="4">
    <location>
        <begin position="1595"/>
        <end position="1605"/>
    </location>
</feature>
<comment type="caution">
    <text evidence="6">The sequence shown here is derived from an EMBL/GenBank/DDBJ whole genome shotgun (WGS) entry which is preliminary data.</text>
</comment>
<evidence type="ECO:0000256" key="1">
    <source>
        <dbReference type="ARBA" id="ARBA00004286"/>
    </source>
</evidence>
<feature type="compositionally biased region" description="Basic and acidic residues" evidence="4">
    <location>
        <begin position="1532"/>
        <end position="1545"/>
    </location>
</feature>
<feature type="compositionally biased region" description="Polar residues" evidence="4">
    <location>
        <begin position="1041"/>
        <end position="1054"/>
    </location>
</feature>
<feature type="compositionally biased region" description="Basic and acidic residues" evidence="4">
    <location>
        <begin position="537"/>
        <end position="554"/>
    </location>
</feature>
<feature type="region of interest" description="Disordered" evidence="4">
    <location>
        <begin position="178"/>
        <end position="204"/>
    </location>
</feature>
<evidence type="ECO:0000313" key="6">
    <source>
        <dbReference type="EMBL" id="RXM33092.1"/>
    </source>
</evidence>
<feature type="compositionally biased region" description="Basic and acidic residues" evidence="4">
    <location>
        <begin position="1185"/>
        <end position="1206"/>
    </location>
</feature>
<feature type="compositionally biased region" description="Basic and acidic residues" evidence="4">
    <location>
        <begin position="1467"/>
        <end position="1482"/>
    </location>
</feature>
<dbReference type="EMBL" id="SCEB01214805">
    <property type="protein sequence ID" value="RXM33092.1"/>
    <property type="molecule type" value="Genomic_DNA"/>
</dbReference>
<feature type="compositionally biased region" description="Polar residues" evidence="4">
    <location>
        <begin position="589"/>
        <end position="600"/>
    </location>
</feature>
<feature type="region of interest" description="Disordered" evidence="4">
    <location>
        <begin position="217"/>
        <end position="739"/>
    </location>
</feature>
<feature type="compositionally biased region" description="Basic and acidic residues" evidence="4">
    <location>
        <begin position="606"/>
        <end position="619"/>
    </location>
</feature>
<feature type="compositionally biased region" description="Low complexity" evidence="4">
    <location>
        <begin position="340"/>
        <end position="350"/>
    </location>
</feature>
<feature type="compositionally biased region" description="Basic and acidic residues" evidence="4">
    <location>
        <begin position="298"/>
        <end position="326"/>
    </location>
</feature>
<keyword evidence="6" id="KW-0131">Cell cycle</keyword>
<dbReference type="InterPro" id="IPR055264">
    <property type="entry name" value="BOD1/SHG1_dom"/>
</dbReference>
<feature type="compositionally biased region" description="Basic and acidic residues" evidence="4">
    <location>
        <begin position="776"/>
        <end position="793"/>
    </location>
</feature>
<sequence length="1695" mass="187655">MAGLPPGDPKLVSMIVNHLKSQGLFDQFRRDCLADVDTKPAYLNLRQRVDNFVSNHLSNHTWSPHLNKNQLRNNIRQLVLQSGMLEAGVDRIITQVVDPKIHHKFKPQVERVVHDYLASINQKESDQLVSSTQIEEKQDYFIATPGTSSGASTTVASDAMSILDTITSLNQEASAAWASTESIAGKSVDRTARRSSSQIADGGLEKDKYLEESLGKEKADLEEAVEESCAVEETPENALQASKDAVHTAQETSDPTEPSKETAEESEDPENMCDKREEGKEKNVSKTKEAAAAAAAPMEKEGEEQKAPSEKHIIKQKARERLKEEYSLEDSDLEGLSDISVSSVHTSDLSSFDEESEEEPPLSDSTEEGEITSEDEEYQETKTNSTAKQENEDRKPRAGRQAYVHKPFLYSKYYSDSDDEVTVEQRRQSIAKDKEERLLKRQQNREKLEERRKHKATEKGKHQEALHSVEQDTVQRKTGTVSPSSDSQGASVKEALKEQKVLEKKVAISRRRKRNSRKDGDDGTSQKRKREPEDEFKEILKKAETQETYAKEPKPPSSKSQLLKPVRRLSESVQPAEESKHEHRRKRSGSTVSTSPQAEETTAEAGELKEPQKLPEKVKVHSFLSDLDPSYDESYKPRVTGKNEKHLKKETISDAETESGKKKEVKHPKEKSEKERSLLDDKVKHKSKSDKAQKAGDAAEHHVSEGKGMENLQKDSGHQAKAASDEKSDRKSKVKNDRKCSTSFKDIRLVISEATSEDVLHKDGTRKVKISLTEQPKAEQKVKGDRSSVRSDTKVQLSAGCSLKENPVFQNKVESSSEDRSDIELGSESGRKKEKLLKDIKKRSKSYSDDRHAEKVRSRAENKEAKASDKEGLGPESKSKVDQSSKDSHNTEKSHLGADVDRKSKDSDSCLEVKAATELESETSGRSVSSSQRDSSHKFKAEKPASKSAKVTSSSKTEKKSQGTEHKSKSAKPSHRLETLKERKKESGIKEEKKAPVEKSQVKTKEDIQEIENEQESKEVKKTVDKKFSIKEIESDKRKGSTSVLQVSDSLTDVSEQEGSTTEGSSTSPHDIEVADNLTHSVQENVPVDMDVNLTGTHGSAASETTEPGQGASVCRSESDHSGLEGEGKPTEIISKTVSAKDNGRAPEAVDTVSCETAASDLTLELEAKTPVAAVPVVGGTGSEQEMKEAEAESSKQDTPASKEVEAELGDPAPVPEDETNEEASKTIEEADFQVKNVELEEESATPVEIKYNQEGEVDHFDQQEAATEGVCKEERKEVQSTGDVSVHEELPIINLPSSDLLTNIKQRTEQPAPVSIQEHEEPDMKTKEAALALLSMDPQIPAQVEEEEETETQLLAEAIPPVMHDAQQETSLMEADVGGLSCTQKSDIIPGNECLGAAELKESALLAGELEEKKDDTGEMVKVEPSLGTDKTEEPPEKDTAHKDEATNESESIEKDKGTSGTTSQDKQEAEIKDPSKEGKTPRRGRPPKNSAARVKDTADGQVSGHHVETKMGEKKDSPLISPDEGNTDIPLDKDKTDHTESSERNPATETGKTCSKLEATEETEMSAETSVEENKPEGLEKETSQENEPKRAQWQQLQTTGDEGQQCLGQELEMKEESKESEITSDNGKSETTDKKRRGRGRPKRVSVSSEPMLVKEEEADRKVESAEKLEEVAKFIYFTLLLFSLFYIRKKD</sequence>
<reference evidence="6 7" key="1">
    <citation type="submission" date="2019-01" db="EMBL/GenBank/DDBJ databases">
        <title>Draft Genome and Complete Hox-Cluster Characterization of the Sterlet Sturgeon (Acipenser ruthenus).</title>
        <authorList>
            <person name="Wei Q."/>
        </authorList>
    </citation>
    <scope>NUCLEOTIDE SEQUENCE [LARGE SCALE GENOMIC DNA]</scope>
    <source>
        <strain evidence="6">WHYD16114868_AA</strain>
        <tissue evidence="6">Blood</tissue>
    </source>
</reference>
<proteinExistence type="inferred from homology"/>
<feature type="compositionally biased region" description="Basic and acidic residues" evidence="4">
    <location>
        <begin position="1431"/>
        <end position="1459"/>
    </location>
</feature>
<feature type="compositionally biased region" description="Basic and acidic residues" evidence="4">
    <location>
        <begin position="272"/>
        <end position="289"/>
    </location>
</feature>
<comment type="similarity">
    <text evidence="2">Belongs to the BOD1 family.</text>
</comment>
<feature type="compositionally biased region" description="Basic and acidic residues" evidence="4">
    <location>
        <begin position="934"/>
        <end position="945"/>
    </location>
</feature>
<feature type="compositionally biased region" description="Low complexity" evidence="4">
    <location>
        <begin position="946"/>
        <end position="955"/>
    </location>
</feature>
<feature type="compositionally biased region" description="Basic and acidic residues" evidence="4">
    <location>
        <begin position="1252"/>
        <end position="1263"/>
    </location>
</feature>
<feature type="compositionally biased region" description="Acidic residues" evidence="4">
    <location>
        <begin position="351"/>
        <end position="378"/>
    </location>
</feature>
<name>A0A444UD48_ACIRT</name>
<feature type="compositionally biased region" description="Basic and acidic residues" evidence="4">
    <location>
        <begin position="1507"/>
        <end position="1519"/>
    </location>
</feature>
<feature type="compositionally biased region" description="Polar residues" evidence="4">
    <location>
        <begin position="476"/>
        <end position="490"/>
    </location>
</feature>
<feature type="compositionally biased region" description="Low complexity" evidence="4">
    <location>
        <begin position="1057"/>
        <end position="1068"/>
    </location>
</feature>
<feature type="compositionally biased region" description="Basic and acidic residues" evidence="4">
    <location>
        <begin position="975"/>
        <end position="1008"/>
    </location>
</feature>
<feature type="compositionally biased region" description="Basic residues" evidence="4">
    <location>
        <begin position="507"/>
        <end position="516"/>
    </location>
</feature>
<feature type="compositionally biased region" description="Polar residues" evidence="4">
    <location>
        <begin position="1546"/>
        <end position="1555"/>
    </location>
</feature>
<feature type="compositionally biased region" description="Basic and acidic residues" evidence="4">
    <location>
        <begin position="956"/>
        <end position="968"/>
    </location>
</feature>
<feature type="compositionally biased region" description="Basic residues" evidence="4">
    <location>
        <begin position="1637"/>
        <end position="1647"/>
    </location>
</feature>
<evidence type="ECO:0000313" key="7">
    <source>
        <dbReference type="Proteomes" id="UP000289886"/>
    </source>
</evidence>
<dbReference type="InterPro" id="IPR043244">
    <property type="entry name" value="BOD1L1"/>
</dbReference>
<dbReference type="PANTHER" id="PTHR47391:SF1">
    <property type="entry name" value="BIORIENTATION OF CHROMOSOMES IN CELL DIVISION 1 LIKE 1"/>
    <property type="match status" value="1"/>
</dbReference>
<feature type="compositionally biased region" description="Basic residues" evidence="4">
    <location>
        <begin position="832"/>
        <end position="845"/>
    </location>
</feature>
<gene>
    <name evidence="6" type="ORF">EOD39_5740</name>
</gene>
<comment type="subcellular location">
    <subcellularLocation>
        <location evidence="1">Chromosome</location>
    </subcellularLocation>
</comment>
<feature type="compositionally biased region" description="Low complexity" evidence="4">
    <location>
        <begin position="922"/>
        <end position="933"/>
    </location>
</feature>
<dbReference type="GO" id="GO:0051301">
    <property type="term" value="P:cell division"/>
    <property type="evidence" value="ECO:0007669"/>
    <property type="project" value="UniProtKB-KW"/>
</dbReference>
<feature type="domain" description="BOD1/SHG1" evidence="5">
    <location>
        <begin position="15"/>
        <end position="110"/>
    </location>
</feature>
<dbReference type="Proteomes" id="UP000289886">
    <property type="component" value="Unassembled WGS sequence"/>
</dbReference>
<feature type="compositionally biased region" description="Basic and acidic residues" evidence="4">
    <location>
        <begin position="1117"/>
        <end position="1130"/>
    </location>
</feature>
<feature type="compositionally biased region" description="Basic and acidic residues" evidence="4">
    <location>
        <begin position="633"/>
        <end position="662"/>
    </location>
</feature>
<feature type="compositionally biased region" description="Basic and acidic residues" evidence="4">
    <location>
        <begin position="670"/>
        <end position="739"/>
    </location>
</feature>
<feature type="region of interest" description="Disordered" evidence="4">
    <location>
        <begin position="1410"/>
        <end position="1664"/>
    </location>
</feature>
<feature type="compositionally biased region" description="Basic and acidic residues" evidence="4">
    <location>
        <begin position="494"/>
        <end position="506"/>
    </location>
</feature>